<name>A0ABZ2U337_9ACTN</name>
<accession>A0ABZ2U337</accession>
<dbReference type="RefSeq" id="WP_066167419.1">
    <property type="nucleotide sequence ID" value="NZ_CP136137.1"/>
</dbReference>
<proteinExistence type="inferred from homology"/>
<evidence type="ECO:0000313" key="7">
    <source>
        <dbReference type="Proteomes" id="UP001479933"/>
    </source>
</evidence>
<dbReference type="PANTHER" id="PTHR43553">
    <property type="entry name" value="HEAVY METAL TRANSPORTER"/>
    <property type="match status" value="1"/>
</dbReference>
<keyword evidence="2" id="KW-0813">Transport</keyword>
<dbReference type="PROSITE" id="PS00211">
    <property type="entry name" value="ABC_TRANSPORTER_1"/>
    <property type="match status" value="1"/>
</dbReference>
<evidence type="ECO:0000256" key="3">
    <source>
        <dbReference type="ARBA" id="ARBA00022741"/>
    </source>
</evidence>
<evidence type="ECO:0000313" key="6">
    <source>
        <dbReference type="EMBL" id="WYY08032.1"/>
    </source>
</evidence>
<sequence>MIDVRGLRWRFRAADRESLRAVELTVPQGQTLVLCGASGSGKSTLLRACSGLVPHLYDGQLDGSVRTAGLDVASAGFDRLGRRIGLVSQHPRRQFFADRVIDELVFASENFGVDPDRIGANLEATVEQLSLAPLLTRRLSTLSGGQQQRVAIASALVHRPDLLLLDEPTSNLSASAIDEVVSALAAVKATGTTIVIAEHRLHAVAPIADRLVMMADGRVEQDWDPFSPATFTDEEAAALGLRSLSAPTAALPLAETGGARASGGSVPRPGLTVRDLTCTAAGQSILDVPYAEFPRGAVTAVVGENGAGKSTLLRVLAGLQRHRGAIALDGVDLPRRRRRGRTAMVHQDVGRQLFFASVRDEVAEAAPDVSSAAASRVLHRFGLATVADRHPLALSGGQQQRLAMATAGLSSRDVLLFDEPSSGVDRRNLDALVAVIRDAARRGAVVVLVTHDEALLARAADSRLVLTGSSRASVTMDG</sequence>
<evidence type="ECO:0000259" key="5">
    <source>
        <dbReference type="PROSITE" id="PS50893"/>
    </source>
</evidence>
<dbReference type="Proteomes" id="UP001479933">
    <property type="component" value="Chromosome"/>
</dbReference>
<dbReference type="InterPro" id="IPR017871">
    <property type="entry name" value="ABC_transporter-like_CS"/>
</dbReference>
<organism evidence="6 7">
    <name type="scientific">Gordonia hydrophobica</name>
    <dbReference type="NCBI Taxonomy" id="40516"/>
    <lineage>
        <taxon>Bacteria</taxon>
        <taxon>Bacillati</taxon>
        <taxon>Actinomycetota</taxon>
        <taxon>Actinomycetes</taxon>
        <taxon>Mycobacteriales</taxon>
        <taxon>Gordoniaceae</taxon>
        <taxon>Gordonia</taxon>
    </lineage>
</organism>
<dbReference type="Gene3D" id="3.40.50.300">
    <property type="entry name" value="P-loop containing nucleotide triphosphate hydrolases"/>
    <property type="match status" value="2"/>
</dbReference>
<dbReference type="InterPro" id="IPR003439">
    <property type="entry name" value="ABC_transporter-like_ATP-bd"/>
</dbReference>
<evidence type="ECO:0000256" key="4">
    <source>
        <dbReference type="ARBA" id="ARBA00022840"/>
    </source>
</evidence>
<feature type="domain" description="ABC transporter" evidence="5">
    <location>
        <begin position="2"/>
        <end position="241"/>
    </location>
</feature>
<dbReference type="EMBL" id="CP136137">
    <property type="protein sequence ID" value="WYY08032.1"/>
    <property type="molecule type" value="Genomic_DNA"/>
</dbReference>
<dbReference type="SMART" id="SM00382">
    <property type="entry name" value="AAA"/>
    <property type="match status" value="2"/>
</dbReference>
<gene>
    <name evidence="6" type="ORF">RVF87_02805</name>
</gene>
<dbReference type="CDD" id="cd03225">
    <property type="entry name" value="ABC_cobalt_CbiO_domain1"/>
    <property type="match status" value="1"/>
</dbReference>
<keyword evidence="4 6" id="KW-0067">ATP-binding</keyword>
<dbReference type="InterPro" id="IPR027417">
    <property type="entry name" value="P-loop_NTPase"/>
</dbReference>
<protein>
    <submittedName>
        <fullName evidence="6">ABC transporter ATP-binding protein</fullName>
    </submittedName>
</protein>
<dbReference type="PROSITE" id="PS50893">
    <property type="entry name" value="ABC_TRANSPORTER_2"/>
    <property type="match status" value="2"/>
</dbReference>
<feature type="domain" description="ABC transporter" evidence="5">
    <location>
        <begin position="271"/>
        <end position="476"/>
    </location>
</feature>
<comment type="similarity">
    <text evidence="1">Belongs to the ABC transporter superfamily.</text>
</comment>
<dbReference type="SUPFAM" id="SSF52540">
    <property type="entry name" value="P-loop containing nucleoside triphosphate hydrolases"/>
    <property type="match status" value="2"/>
</dbReference>
<evidence type="ECO:0000256" key="2">
    <source>
        <dbReference type="ARBA" id="ARBA00022448"/>
    </source>
</evidence>
<keyword evidence="7" id="KW-1185">Reference proteome</keyword>
<dbReference type="InterPro" id="IPR050095">
    <property type="entry name" value="ECF_ABC_transporter_ATP-bd"/>
</dbReference>
<dbReference type="InterPro" id="IPR015856">
    <property type="entry name" value="ABC_transpr_CbiO/EcfA_su"/>
</dbReference>
<reference evidence="6 7" key="1">
    <citation type="journal article" date="2023" name="Virus Evol.">
        <title>Computational host range prediction-The good, the bad, and the ugly.</title>
        <authorList>
            <person name="Howell A.A."/>
            <person name="Versoza C.J."/>
            <person name="Pfeifer S.P."/>
        </authorList>
    </citation>
    <scope>NUCLEOTIDE SEQUENCE [LARGE SCALE GENOMIC DNA]</scope>
    <source>
        <strain evidence="6 7">1610/1b</strain>
    </source>
</reference>
<dbReference type="GO" id="GO:0005524">
    <property type="term" value="F:ATP binding"/>
    <property type="evidence" value="ECO:0007669"/>
    <property type="project" value="UniProtKB-KW"/>
</dbReference>
<dbReference type="InterPro" id="IPR003593">
    <property type="entry name" value="AAA+_ATPase"/>
</dbReference>
<keyword evidence="3" id="KW-0547">Nucleotide-binding</keyword>
<dbReference type="Pfam" id="PF00005">
    <property type="entry name" value="ABC_tran"/>
    <property type="match status" value="2"/>
</dbReference>
<evidence type="ECO:0000256" key="1">
    <source>
        <dbReference type="ARBA" id="ARBA00005417"/>
    </source>
</evidence>